<keyword evidence="2" id="KW-0949">S-adenosyl-L-methionine</keyword>
<dbReference type="InterPro" id="IPR058240">
    <property type="entry name" value="rSAM_sf"/>
</dbReference>
<dbReference type="EMBL" id="VSSQ01000603">
    <property type="protein sequence ID" value="MPL98354.1"/>
    <property type="molecule type" value="Genomic_DNA"/>
</dbReference>
<dbReference type="Pfam" id="PF11842">
    <property type="entry name" value="DUF3362"/>
    <property type="match status" value="1"/>
</dbReference>
<feature type="region of interest" description="Disordered" evidence="6">
    <location>
        <begin position="601"/>
        <end position="657"/>
    </location>
</feature>
<dbReference type="GO" id="GO:0051539">
    <property type="term" value="F:4 iron, 4 sulfur cluster binding"/>
    <property type="evidence" value="ECO:0007669"/>
    <property type="project" value="UniProtKB-KW"/>
</dbReference>
<evidence type="ECO:0000313" key="8">
    <source>
        <dbReference type="EMBL" id="MPL98354.1"/>
    </source>
</evidence>
<dbReference type="GO" id="GO:0046872">
    <property type="term" value="F:metal ion binding"/>
    <property type="evidence" value="ECO:0007669"/>
    <property type="project" value="UniProtKB-KW"/>
</dbReference>
<protein>
    <recommendedName>
        <fullName evidence="7">Radical SAM core domain-containing protein</fullName>
    </recommendedName>
</protein>
<keyword evidence="1" id="KW-0004">4Fe-4S</keyword>
<dbReference type="SFLD" id="SFLDG01082">
    <property type="entry name" value="B12-binding_domain_containing"/>
    <property type="match status" value="1"/>
</dbReference>
<dbReference type="SFLD" id="SFLDG01069">
    <property type="entry name" value="UPF0313"/>
    <property type="match status" value="1"/>
</dbReference>
<dbReference type="InterPro" id="IPR022946">
    <property type="entry name" value="UPF0313"/>
</dbReference>
<keyword evidence="3" id="KW-0479">Metal-binding</keyword>
<evidence type="ECO:0000256" key="3">
    <source>
        <dbReference type="ARBA" id="ARBA00022723"/>
    </source>
</evidence>
<dbReference type="SUPFAM" id="SSF102114">
    <property type="entry name" value="Radical SAM enzymes"/>
    <property type="match status" value="1"/>
</dbReference>
<evidence type="ECO:0000256" key="1">
    <source>
        <dbReference type="ARBA" id="ARBA00022485"/>
    </source>
</evidence>
<dbReference type="InterPro" id="IPR013704">
    <property type="entry name" value="UPF0313_N"/>
</dbReference>
<proteinExistence type="inferred from homology"/>
<accession>A0A644W3M7</accession>
<dbReference type="InterPro" id="IPR023404">
    <property type="entry name" value="rSAM_horseshoe"/>
</dbReference>
<dbReference type="Gene3D" id="3.80.30.20">
    <property type="entry name" value="tm_1862 like domain"/>
    <property type="match status" value="1"/>
</dbReference>
<reference evidence="8" key="1">
    <citation type="submission" date="2019-08" db="EMBL/GenBank/DDBJ databases">
        <authorList>
            <person name="Kucharzyk K."/>
            <person name="Murdoch R.W."/>
            <person name="Higgins S."/>
            <person name="Loffler F."/>
        </authorList>
    </citation>
    <scope>NUCLEOTIDE SEQUENCE</scope>
</reference>
<gene>
    <name evidence="8" type="ORF">SDC9_44558</name>
</gene>
<dbReference type="Pfam" id="PF08497">
    <property type="entry name" value="Radical_SAM_N"/>
    <property type="match status" value="1"/>
</dbReference>
<dbReference type="SMART" id="SM00729">
    <property type="entry name" value="Elp3"/>
    <property type="match status" value="1"/>
</dbReference>
<dbReference type="NCBIfam" id="TIGR03904">
    <property type="entry name" value="SAM_YgiQ"/>
    <property type="match status" value="1"/>
</dbReference>
<evidence type="ECO:0000256" key="2">
    <source>
        <dbReference type="ARBA" id="ARBA00022691"/>
    </source>
</evidence>
<feature type="compositionally biased region" description="Basic and acidic residues" evidence="6">
    <location>
        <begin position="604"/>
        <end position="613"/>
    </location>
</feature>
<dbReference type="InterPro" id="IPR024560">
    <property type="entry name" value="UPF0313_C"/>
</dbReference>
<dbReference type="PROSITE" id="PS51918">
    <property type="entry name" value="RADICAL_SAM"/>
    <property type="match status" value="1"/>
</dbReference>
<dbReference type="SFLD" id="SFLDS00029">
    <property type="entry name" value="Radical_SAM"/>
    <property type="match status" value="1"/>
</dbReference>
<organism evidence="8">
    <name type="scientific">bioreactor metagenome</name>
    <dbReference type="NCBI Taxonomy" id="1076179"/>
    <lineage>
        <taxon>unclassified sequences</taxon>
        <taxon>metagenomes</taxon>
        <taxon>ecological metagenomes</taxon>
    </lineage>
</organism>
<dbReference type="AlphaFoldDB" id="A0A644W3M7"/>
<evidence type="ECO:0000256" key="4">
    <source>
        <dbReference type="ARBA" id="ARBA00023004"/>
    </source>
</evidence>
<keyword evidence="4" id="KW-0408">Iron</keyword>
<comment type="caution">
    <text evidence="8">The sequence shown here is derived from an EMBL/GenBank/DDBJ whole genome shotgun (WGS) entry which is preliminary data.</text>
</comment>
<dbReference type="PANTHER" id="PTHR32331:SF0">
    <property type="entry name" value="UPF0313 PROTEIN YGIQ"/>
    <property type="match status" value="1"/>
</dbReference>
<dbReference type="InterPro" id="IPR007197">
    <property type="entry name" value="rSAM"/>
</dbReference>
<sequence length="657" mass="73358">MVVPPVPGTSFFPVSREEMEARGWAGLDFLLISGDAYVDHPSFGPAVIARVLESRGFRVGILPQPDWKSREPFLAMGRPRLAALVTAGNLDSMLNRLTASKKSRSRDSYSPGGKAGLRPDRATVVYGSRVRECWKDLPLVIGGVEASLRRFAHYDYWSDDVRRSVLIDSGADLLVYGMGEKQITEIAALLDRGVPVEKIRSVRGTMYRSAELPEDGKTVAVPSWEEVSSDRRKFAEAFRLQYPEQDPFHGKAVAQRFGNVWTVQNPPPRPLTMDEMDQVYGYPYTRTYHPMYEKDGGVPAIEEVRFSLTSHRGCFGSCSFCAIHYHQGRIIQARSHGSLVEEARLLTTLPDFKGYIHDVGGPTANFRIPACDDQLVRGACRNRQCLFPAPCPKLRADHSDYLELLGKLRALPGVKKVFIRSGIRFDYLMADKKTPFLEELCAHHVSGQLKVAPEHVSPGVLSVMGKPGCEVYGKFMEAYAEMNRKLGKKQYLVPYFISSHPGAELKDAVRLAEFLRDIRFQPEQVQDFIPTPGSLSTCIYYTGIDPFSGKKVHVPKDRNERKMQRALLQYREPKNRETVLQALNAAGRPDLVGEGPLCLVRSQQKKENRRGKETPPAGSAAKRKREGMSTVSLRQGAGRKKPSRVPGRSPSAGRRPG</sequence>
<dbReference type="HAMAP" id="MF_01251">
    <property type="entry name" value="UPF0313"/>
    <property type="match status" value="1"/>
</dbReference>
<dbReference type="PANTHER" id="PTHR32331">
    <property type="entry name" value="UPF0313 PROTEIN YGIQ"/>
    <property type="match status" value="1"/>
</dbReference>
<dbReference type="GO" id="GO:0003824">
    <property type="term" value="F:catalytic activity"/>
    <property type="evidence" value="ECO:0007669"/>
    <property type="project" value="InterPro"/>
</dbReference>
<dbReference type="InterPro" id="IPR006638">
    <property type="entry name" value="Elp3/MiaA/NifB-like_rSAM"/>
</dbReference>
<feature type="domain" description="Radical SAM core" evidence="7">
    <location>
        <begin position="300"/>
        <end position="571"/>
    </location>
</feature>
<evidence type="ECO:0000259" key="7">
    <source>
        <dbReference type="PROSITE" id="PS51918"/>
    </source>
</evidence>
<name>A0A644W3M7_9ZZZZ</name>
<evidence type="ECO:0000256" key="6">
    <source>
        <dbReference type="SAM" id="MobiDB-lite"/>
    </source>
</evidence>
<keyword evidence="5" id="KW-0411">Iron-sulfur</keyword>
<evidence type="ECO:0000256" key="5">
    <source>
        <dbReference type="ARBA" id="ARBA00023014"/>
    </source>
</evidence>